<proteinExistence type="predicted"/>
<keyword evidence="1" id="KW-0732">Signal</keyword>
<feature type="domain" description="DUF4189" evidence="2">
    <location>
        <begin position="54"/>
        <end position="149"/>
    </location>
</feature>
<keyword evidence="4" id="KW-1185">Reference proteome</keyword>
<evidence type="ECO:0000259" key="2">
    <source>
        <dbReference type="Pfam" id="PF13827"/>
    </source>
</evidence>
<feature type="chain" id="PRO_5045275662" description="DUF4189 domain-containing protein" evidence="1">
    <location>
        <begin position="30"/>
        <end position="152"/>
    </location>
</feature>
<sequence length="152" mass="16073">MTTARRSARRTLAGLVLAISAALAFTMTAAVTTSASAAPAPESTVAAKAPRAYYGAIAMANDGAWGVAYDYRTRAGAYDRALKGCRKNAAYPGTCRKIGWVRNACGAVAAKFNSRGFVTRYKYGFAATKVGAKRKARANFGGRIVTWVCTTR</sequence>
<accession>A0ABP9Q1V1</accession>
<evidence type="ECO:0000313" key="4">
    <source>
        <dbReference type="Proteomes" id="UP001500221"/>
    </source>
</evidence>
<organism evidence="3 4">
    <name type="scientific">Nocardioides marinquilinus</name>
    <dbReference type="NCBI Taxonomy" id="1210400"/>
    <lineage>
        <taxon>Bacteria</taxon>
        <taxon>Bacillati</taxon>
        <taxon>Actinomycetota</taxon>
        <taxon>Actinomycetes</taxon>
        <taxon>Propionibacteriales</taxon>
        <taxon>Nocardioidaceae</taxon>
        <taxon>Nocardioides</taxon>
    </lineage>
</organism>
<dbReference type="Proteomes" id="UP001500221">
    <property type="component" value="Unassembled WGS sequence"/>
</dbReference>
<feature type="signal peptide" evidence="1">
    <location>
        <begin position="1"/>
        <end position="29"/>
    </location>
</feature>
<dbReference type="RefSeq" id="WP_345463195.1">
    <property type="nucleotide sequence ID" value="NZ_BAABKG010000006.1"/>
</dbReference>
<evidence type="ECO:0000313" key="3">
    <source>
        <dbReference type="EMBL" id="GAA5155433.1"/>
    </source>
</evidence>
<dbReference type="InterPro" id="IPR025240">
    <property type="entry name" value="DUF4189"/>
</dbReference>
<name>A0ABP9Q1V1_9ACTN</name>
<dbReference type="Pfam" id="PF13827">
    <property type="entry name" value="DUF4189"/>
    <property type="match status" value="1"/>
</dbReference>
<reference evidence="4" key="1">
    <citation type="journal article" date="2019" name="Int. J. Syst. Evol. Microbiol.">
        <title>The Global Catalogue of Microorganisms (GCM) 10K type strain sequencing project: providing services to taxonomists for standard genome sequencing and annotation.</title>
        <authorList>
            <consortium name="The Broad Institute Genomics Platform"/>
            <consortium name="The Broad Institute Genome Sequencing Center for Infectious Disease"/>
            <person name="Wu L."/>
            <person name="Ma J."/>
        </authorList>
    </citation>
    <scope>NUCLEOTIDE SEQUENCE [LARGE SCALE GENOMIC DNA]</scope>
    <source>
        <strain evidence="4">JCM 18459</strain>
    </source>
</reference>
<protein>
    <recommendedName>
        <fullName evidence="2">DUF4189 domain-containing protein</fullName>
    </recommendedName>
</protein>
<dbReference type="EMBL" id="BAABKG010000006">
    <property type="protein sequence ID" value="GAA5155433.1"/>
    <property type="molecule type" value="Genomic_DNA"/>
</dbReference>
<evidence type="ECO:0000256" key="1">
    <source>
        <dbReference type="SAM" id="SignalP"/>
    </source>
</evidence>
<gene>
    <name evidence="3" type="ORF">GCM10023340_40690</name>
</gene>
<comment type="caution">
    <text evidence="3">The sequence shown here is derived from an EMBL/GenBank/DDBJ whole genome shotgun (WGS) entry which is preliminary data.</text>
</comment>